<evidence type="ECO:0000313" key="5">
    <source>
        <dbReference type="Proteomes" id="UP001500713"/>
    </source>
</evidence>
<name>A0ABN1AIZ9_9SPHN</name>
<evidence type="ECO:0000259" key="3">
    <source>
        <dbReference type="PROSITE" id="PS50893"/>
    </source>
</evidence>
<dbReference type="PROSITE" id="PS00211">
    <property type="entry name" value="ABC_TRANSPORTER_1"/>
    <property type="match status" value="1"/>
</dbReference>
<dbReference type="PROSITE" id="PS50893">
    <property type="entry name" value="ABC_TRANSPORTER_2"/>
    <property type="match status" value="1"/>
</dbReference>
<dbReference type="PANTHER" id="PTHR24220:SF659">
    <property type="entry name" value="TRANSPORTER, PUTATIVE-RELATED"/>
    <property type="match status" value="1"/>
</dbReference>
<dbReference type="InterPro" id="IPR003593">
    <property type="entry name" value="AAA+_ATPase"/>
</dbReference>
<dbReference type="InterPro" id="IPR017871">
    <property type="entry name" value="ABC_transporter-like_CS"/>
</dbReference>
<feature type="domain" description="ABC transporter" evidence="3">
    <location>
        <begin position="3"/>
        <end position="218"/>
    </location>
</feature>
<organism evidence="4 5">
    <name type="scientific">Parasphingorhabdus litoris</name>
    <dbReference type="NCBI Taxonomy" id="394733"/>
    <lineage>
        <taxon>Bacteria</taxon>
        <taxon>Pseudomonadati</taxon>
        <taxon>Pseudomonadota</taxon>
        <taxon>Alphaproteobacteria</taxon>
        <taxon>Sphingomonadales</taxon>
        <taxon>Sphingomonadaceae</taxon>
        <taxon>Parasphingorhabdus</taxon>
    </lineage>
</organism>
<evidence type="ECO:0000256" key="2">
    <source>
        <dbReference type="ARBA" id="ARBA00022840"/>
    </source>
</evidence>
<gene>
    <name evidence="4" type="ORF">GCM10009096_19520</name>
</gene>
<keyword evidence="5" id="KW-1185">Reference proteome</keyword>
<proteinExistence type="predicted"/>
<dbReference type="EMBL" id="BAAAEM010000002">
    <property type="protein sequence ID" value="GAA0477719.1"/>
    <property type="molecule type" value="Genomic_DNA"/>
</dbReference>
<keyword evidence="1" id="KW-0547">Nucleotide-binding</keyword>
<dbReference type="GO" id="GO:0005524">
    <property type="term" value="F:ATP binding"/>
    <property type="evidence" value="ECO:0007669"/>
    <property type="project" value="UniProtKB-KW"/>
</dbReference>
<dbReference type="Pfam" id="PF00005">
    <property type="entry name" value="ABC_tran"/>
    <property type="match status" value="1"/>
</dbReference>
<evidence type="ECO:0000313" key="4">
    <source>
        <dbReference type="EMBL" id="GAA0477719.1"/>
    </source>
</evidence>
<dbReference type="PANTHER" id="PTHR24220">
    <property type="entry name" value="IMPORT ATP-BINDING PROTEIN"/>
    <property type="match status" value="1"/>
</dbReference>
<protein>
    <submittedName>
        <fullName evidence="4">ABC transporter ATP-binding protein</fullName>
    </submittedName>
</protein>
<evidence type="ECO:0000256" key="1">
    <source>
        <dbReference type="ARBA" id="ARBA00022741"/>
    </source>
</evidence>
<comment type="caution">
    <text evidence="4">The sequence shown here is derived from an EMBL/GenBank/DDBJ whole genome shotgun (WGS) entry which is preliminary data.</text>
</comment>
<accession>A0ABN1AIZ9</accession>
<dbReference type="SMART" id="SM00382">
    <property type="entry name" value="AAA"/>
    <property type="match status" value="1"/>
</dbReference>
<dbReference type="InterPro" id="IPR027417">
    <property type="entry name" value="P-loop_NTPase"/>
</dbReference>
<reference evidence="4 5" key="1">
    <citation type="journal article" date="2019" name="Int. J. Syst. Evol. Microbiol.">
        <title>The Global Catalogue of Microorganisms (GCM) 10K type strain sequencing project: providing services to taxonomists for standard genome sequencing and annotation.</title>
        <authorList>
            <consortium name="The Broad Institute Genomics Platform"/>
            <consortium name="The Broad Institute Genome Sequencing Center for Infectious Disease"/>
            <person name="Wu L."/>
            <person name="Ma J."/>
        </authorList>
    </citation>
    <scope>NUCLEOTIDE SEQUENCE [LARGE SCALE GENOMIC DNA]</scope>
    <source>
        <strain evidence="4 5">JCM 14162</strain>
    </source>
</reference>
<dbReference type="RefSeq" id="WP_229954721.1">
    <property type="nucleotide sequence ID" value="NZ_BAAAEM010000002.1"/>
</dbReference>
<dbReference type="Proteomes" id="UP001500713">
    <property type="component" value="Unassembled WGS sequence"/>
</dbReference>
<dbReference type="InterPro" id="IPR003439">
    <property type="entry name" value="ABC_transporter-like_ATP-bd"/>
</dbReference>
<keyword evidence="2 4" id="KW-0067">ATP-binding</keyword>
<dbReference type="SUPFAM" id="SSF52540">
    <property type="entry name" value="P-loop containing nucleoside triphosphate hydrolases"/>
    <property type="match status" value="1"/>
</dbReference>
<dbReference type="InterPro" id="IPR015854">
    <property type="entry name" value="ABC_transpr_LolD-like"/>
</dbReference>
<dbReference type="Gene3D" id="3.40.50.300">
    <property type="entry name" value="P-loop containing nucleotide triphosphate hydrolases"/>
    <property type="match status" value="1"/>
</dbReference>
<sequence>MQLVVDNVSKSYGANPAVLNGVSMSLLEGEQALLLGPSGSGKSTLLNIICGLQRPDKGRVVIGEQVISSPESKSTGDEVRRTSLGIVFQTLRLVSALSLRANLELAQKLQKGRVDRDLIDQCLDRLAIADRADARPFELSQGEAQRAAIARAVVVSPQLLIADEPTSALDSGNTERVAELLIEMAKSVGAGLLIATHDERLGRFFSKSFALNQGEINPC</sequence>